<dbReference type="STRING" id="1684307.A0A316TXU7"/>
<evidence type="ECO:0000256" key="1">
    <source>
        <dbReference type="SAM" id="MobiDB-lite"/>
    </source>
</evidence>
<dbReference type="RefSeq" id="XP_025345100.1">
    <property type="nucleotide sequence ID" value="XM_025493425.1"/>
</dbReference>
<organism evidence="3 4">
    <name type="scientific">Pseudomicrostroma glucosiphilum</name>
    <dbReference type="NCBI Taxonomy" id="1684307"/>
    <lineage>
        <taxon>Eukaryota</taxon>
        <taxon>Fungi</taxon>
        <taxon>Dikarya</taxon>
        <taxon>Basidiomycota</taxon>
        <taxon>Ustilaginomycotina</taxon>
        <taxon>Exobasidiomycetes</taxon>
        <taxon>Microstromatales</taxon>
        <taxon>Microstromatales incertae sedis</taxon>
        <taxon>Pseudomicrostroma</taxon>
    </lineage>
</organism>
<evidence type="ECO:0000313" key="3">
    <source>
        <dbReference type="EMBL" id="PWN17940.1"/>
    </source>
</evidence>
<dbReference type="AlphaFoldDB" id="A0A316TXU7"/>
<feature type="compositionally biased region" description="Basic and acidic residues" evidence="1">
    <location>
        <begin position="169"/>
        <end position="195"/>
    </location>
</feature>
<dbReference type="SUPFAM" id="SSF109604">
    <property type="entry name" value="HD-domain/PDEase-like"/>
    <property type="match status" value="1"/>
</dbReference>
<dbReference type="InterPro" id="IPR003607">
    <property type="entry name" value="HD/PDEase_dom"/>
</dbReference>
<dbReference type="SMART" id="SM00471">
    <property type="entry name" value="HDc"/>
    <property type="match status" value="1"/>
</dbReference>
<dbReference type="Proteomes" id="UP000245942">
    <property type="component" value="Unassembled WGS sequence"/>
</dbReference>
<feature type="region of interest" description="Disordered" evidence="1">
    <location>
        <begin position="169"/>
        <end position="215"/>
    </location>
</feature>
<name>A0A316TXU7_9BASI</name>
<dbReference type="PANTHER" id="PTHR33594">
    <property type="entry name" value="SUPERFAMILY HYDROLASE, PUTATIVE (AFU_ORTHOLOGUE AFUA_1G03035)-RELATED"/>
    <property type="match status" value="1"/>
</dbReference>
<reference evidence="3 4" key="1">
    <citation type="journal article" date="2018" name="Mol. Biol. Evol.">
        <title>Broad Genomic Sampling Reveals a Smut Pathogenic Ancestry of the Fungal Clade Ustilaginomycotina.</title>
        <authorList>
            <person name="Kijpornyongpan T."/>
            <person name="Mondo S.J."/>
            <person name="Barry K."/>
            <person name="Sandor L."/>
            <person name="Lee J."/>
            <person name="Lipzen A."/>
            <person name="Pangilinan J."/>
            <person name="LaButti K."/>
            <person name="Hainaut M."/>
            <person name="Henrissat B."/>
            <person name="Grigoriev I.V."/>
            <person name="Spatafora J.W."/>
            <person name="Aime M.C."/>
        </authorList>
    </citation>
    <scope>NUCLEOTIDE SEQUENCE [LARGE SCALE GENOMIC DNA]</scope>
    <source>
        <strain evidence="3 4">MCA 4718</strain>
    </source>
</reference>
<feature type="domain" description="HD/PDEase" evidence="2">
    <location>
        <begin position="37"/>
        <end position="253"/>
    </location>
</feature>
<keyword evidence="4" id="KW-1185">Reference proteome</keyword>
<dbReference type="PANTHER" id="PTHR33594:SF1">
    <property type="entry name" value="HD_PDEASE DOMAIN-CONTAINING PROTEIN"/>
    <property type="match status" value="1"/>
</dbReference>
<proteinExistence type="predicted"/>
<accession>A0A316TXU7</accession>
<sequence>MSPLATSREGEGVQAQYRHVVVGHAERFVRAKFAGQDVSHDWHHLHRVRLNALRIARSLQDGDEELPTESSNGEGSSAATGVGAAAVMGRHVNLLIVELAALLHDMCDRKYLPAGASSHPRSYTALAVLSELWDSLPAPAQGATALSDAERETIERIVDCVSWSKDQERRRRREARREKRRALQAERREDERTRGPESILSEEAEEERRRQEEEEEEADVLFQQWEASCPELWCVSDADRLDAIGSIGILRCAAYSAIKNRPLHIFPSNPGSGLGLDKGTDDARAREESCLAHFDDKLLKIHGDRLYTPLARREAERRQEVVSFTPHWHSQG</sequence>
<evidence type="ECO:0000313" key="4">
    <source>
        <dbReference type="Proteomes" id="UP000245942"/>
    </source>
</evidence>
<dbReference type="GeneID" id="37015159"/>
<dbReference type="OrthoDB" id="16547at2759"/>
<dbReference type="Gene3D" id="1.10.472.50">
    <property type="entry name" value="HD-domain/PDEase-like"/>
    <property type="match status" value="1"/>
</dbReference>
<evidence type="ECO:0000259" key="2">
    <source>
        <dbReference type="SMART" id="SM00471"/>
    </source>
</evidence>
<dbReference type="Gene3D" id="1.20.58.1910">
    <property type="match status" value="1"/>
</dbReference>
<dbReference type="EMBL" id="KZ819339">
    <property type="protein sequence ID" value="PWN17940.1"/>
    <property type="molecule type" value="Genomic_DNA"/>
</dbReference>
<protein>
    <recommendedName>
        <fullName evidence="2">HD/PDEase domain-containing protein</fullName>
    </recommendedName>
</protein>
<gene>
    <name evidence="3" type="ORF">BCV69DRAFT_285532</name>
</gene>